<evidence type="ECO:0000256" key="1">
    <source>
        <dbReference type="SAM" id="MobiDB-lite"/>
    </source>
</evidence>
<accession>A0AAV0YR16</accession>
<gene>
    <name evidence="2" type="ORF">VFH_I353560</name>
</gene>
<dbReference type="AlphaFoldDB" id="A0AAV0YR16"/>
<proteinExistence type="predicted"/>
<protein>
    <submittedName>
        <fullName evidence="2">Uncharacterized protein</fullName>
    </submittedName>
</protein>
<evidence type="ECO:0000313" key="2">
    <source>
        <dbReference type="EMBL" id="CAI8588566.1"/>
    </source>
</evidence>
<name>A0AAV0YR16_VICFA</name>
<keyword evidence="3" id="KW-1185">Reference proteome</keyword>
<evidence type="ECO:0000313" key="3">
    <source>
        <dbReference type="Proteomes" id="UP001157006"/>
    </source>
</evidence>
<dbReference type="Proteomes" id="UP001157006">
    <property type="component" value="Chromosome 1L"/>
</dbReference>
<reference evidence="2 3" key="1">
    <citation type="submission" date="2023-01" db="EMBL/GenBank/DDBJ databases">
        <authorList>
            <person name="Kreplak J."/>
        </authorList>
    </citation>
    <scope>NUCLEOTIDE SEQUENCE [LARGE SCALE GENOMIC DNA]</scope>
</reference>
<organism evidence="2 3">
    <name type="scientific">Vicia faba</name>
    <name type="common">Broad bean</name>
    <name type="synonym">Faba vulgaris</name>
    <dbReference type="NCBI Taxonomy" id="3906"/>
    <lineage>
        <taxon>Eukaryota</taxon>
        <taxon>Viridiplantae</taxon>
        <taxon>Streptophyta</taxon>
        <taxon>Embryophyta</taxon>
        <taxon>Tracheophyta</taxon>
        <taxon>Spermatophyta</taxon>
        <taxon>Magnoliopsida</taxon>
        <taxon>eudicotyledons</taxon>
        <taxon>Gunneridae</taxon>
        <taxon>Pentapetalae</taxon>
        <taxon>rosids</taxon>
        <taxon>fabids</taxon>
        <taxon>Fabales</taxon>
        <taxon>Fabaceae</taxon>
        <taxon>Papilionoideae</taxon>
        <taxon>50 kb inversion clade</taxon>
        <taxon>NPAAA clade</taxon>
        <taxon>Hologalegina</taxon>
        <taxon>IRL clade</taxon>
        <taxon>Fabeae</taxon>
        <taxon>Vicia</taxon>
    </lineage>
</organism>
<feature type="region of interest" description="Disordered" evidence="1">
    <location>
        <begin position="1"/>
        <end position="21"/>
    </location>
</feature>
<dbReference type="EMBL" id="OX451736">
    <property type="protein sequence ID" value="CAI8588566.1"/>
    <property type="molecule type" value="Genomic_DNA"/>
</dbReference>
<sequence>MPATTNHQRSSFNPIESRTQTDRSTPVLTLVQQLQWLFAYSQTHVEKERKRAQDDDIAATSYVKGQYSIPNCIDVLIIVNQKKQGRGDWSDDIFSYALELIKDSKNRVIVIYLKNRLNDLANWINHKYDSRNR</sequence>